<accession>A0A848L8F3</accession>
<organism evidence="2 3">
    <name type="scientific">Pyxidicoccus fallax</name>
    <dbReference type="NCBI Taxonomy" id="394095"/>
    <lineage>
        <taxon>Bacteria</taxon>
        <taxon>Pseudomonadati</taxon>
        <taxon>Myxococcota</taxon>
        <taxon>Myxococcia</taxon>
        <taxon>Myxococcales</taxon>
        <taxon>Cystobacterineae</taxon>
        <taxon>Myxococcaceae</taxon>
        <taxon>Pyxidicoccus</taxon>
    </lineage>
</organism>
<name>A0A848L8F3_9BACT</name>
<keyword evidence="1" id="KW-0472">Membrane</keyword>
<proteinExistence type="predicted"/>
<dbReference type="RefSeq" id="WP_169344573.1">
    <property type="nucleotide sequence ID" value="NZ_JABBJJ010000035.1"/>
</dbReference>
<dbReference type="EMBL" id="JABBJJ010000035">
    <property type="protein sequence ID" value="NMO15280.1"/>
    <property type="molecule type" value="Genomic_DNA"/>
</dbReference>
<evidence type="ECO:0000313" key="2">
    <source>
        <dbReference type="EMBL" id="NMO15280.1"/>
    </source>
</evidence>
<comment type="caution">
    <text evidence="2">The sequence shown here is derived from an EMBL/GenBank/DDBJ whole genome shotgun (WGS) entry which is preliminary data.</text>
</comment>
<feature type="transmembrane region" description="Helical" evidence="1">
    <location>
        <begin position="7"/>
        <end position="24"/>
    </location>
</feature>
<keyword evidence="3" id="KW-1185">Reference proteome</keyword>
<evidence type="ECO:0000313" key="3">
    <source>
        <dbReference type="Proteomes" id="UP000518300"/>
    </source>
</evidence>
<dbReference type="AlphaFoldDB" id="A0A848L8F3"/>
<dbReference type="Proteomes" id="UP000518300">
    <property type="component" value="Unassembled WGS sequence"/>
</dbReference>
<keyword evidence="1" id="KW-1133">Transmembrane helix</keyword>
<gene>
    <name evidence="2" type="ORF">HG543_10495</name>
</gene>
<reference evidence="2 3" key="1">
    <citation type="submission" date="2020-04" db="EMBL/GenBank/DDBJ databases">
        <title>Draft genome of Pyxidicoccus fallax type strain.</title>
        <authorList>
            <person name="Whitworth D.E."/>
        </authorList>
    </citation>
    <scope>NUCLEOTIDE SEQUENCE [LARGE SCALE GENOMIC DNA]</scope>
    <source>
        <strain evidence="2 3">DSM 14698</strain>
    </source>
</reference>
<evidence type="ECO:0000256" key="1">
    <source>
        <dbReference type="SAM" id="Phobius"/>
    </source>
</evidence>
<protein>
    <submittedName>
        <fullName evidence="2">Uncharacterized protein</fullName>
    </submittedName>
</protein>
<dbReference type="SUPFAM" id="SSF82171">
    <property type="entry name" value="DPP6 N-terminal domain-like"/>
    <property type="match status" value="1"/>
</dbReference>
<sequence>MKTLLRFFPVLVCVAVFVLGIVLWRRTGEPPPPPAVPVSPVHDDSERAQRSPLFSPDGRYVAKVEILEGPCPEKFGQCWVVSFHTPEGEELFRDREGFPLPWNVYWAWDARGRFWLYNTDDGAEYIWTRQGTRWMRELAPFLPYEACMKTATPDPRCPPPVLADVVYKHLKPRE</sequence>
<keyword evidence="1" id="KW-0812">Transmembrane</keyword>